<dbReference type="NCBIfam" id="TIGR03509">
    <property type="entry name" value="OMP_MtrB_PioB"/>
    <property type="match status" value="1"/>
</dbReference>
<sequence>MTCKFEQRLARKVLAVSIAMIGIAAASPLVLADESSDEVASLTTPDSQVELGIGGVSDSSYKFGDFTGLNNSGAYGIANIGVVRRNKTDANYLEITGRNLGLDSRTLKIEGGQQGNYGLSLAYDELPKLWSDSYQTPFVNPGSTLLTLPAGWVPSNTTPGMTQLNASMHSFDIKTKRKSLGIGGNKQLGGGWELVADYKEETKDGNKLIGAVIGNSGGNPRAAIIPQPIDYTTDQFKLLARYTTEKLQLQFGYYFSGFKDGNKALAWQNPYANAAGTTWGNAFVGYAGGGFGQLAEPPDNQFHQLSASGGYTLGPLTRLTGSLSFGRMTQNDAFLPYTINPNLTVTTPLPRSSLDGLINTSHADLRLTSRLTPKLGLIAFYRYDDKDNKTARNQYDYIGGDSQNQPPLGGGTTRWNTPSSSTKQQAGLDFDYRLAQATKLKLGYDYDWAKETYEAITDEHQNTVKAEIEQQFSDVTAGGLAYSYSARRTSFYDGSAPYLASYDPATTGPAVAAGIGWDDLPGHMKYFLAPRNRDKLHAYVNAAPSDRLGLQFGLDANLDKYPDSVFGLTRAKSWQANFDANLEATKVVSGHFFASYEEYATDQNSRQYTSANKATILTQPQFNWSMADREHTTTLGLGFNVRPGGKFDYGGELSHARSNGAINVATASGLAAAKPLPDLTTRLTRLELFGRYQMKKNLSLNLRYAYEHFSSYDWAYDQVLPSTLTAVIGTNEISPNYNVHMLGVSANYKFH</sequence>
<proteinExistence type="predicted"/>
<dbReference type="Pfam" id="PF11854">
    <property type="entry name" value="MtrB_PioB"/>
    <property type="match status" value="1"/>
</dbReference>
<dbReference type="EMBL" id="MLJW01000111">
    <property type="protein sequence ID" value="OIQ99053.1"/>
    <property type="molecule type" value="Genomic_DNA"/>
</dbReference>
<evidence type="ECO:0000313" key="2">
    <source>
        <dbReference type="EMBL" id="OIQ99053.1"/>
    </source>
</evidence>
<accession>A0A1J5SFS0</accession>
<organism evidence="2">
    <name type="scientific">mine drainage metagenome</name>
    <dbReference type="NCBI Taxonomy" id="410659"/>
    <lineage>
        <taxon>unclassified sequences</taxon>
        <taxon>metagenomes</taxon>
        <taxon>ecological metagenomes</taxon>
    </lineage>
</organism>
<feature type="compositionally biased region" description="Polar residues" evidence="1">
    <location>
        <begin position="413"/>
        <end position="424"/>
    </location>
</feature>
<evidence type="ECO:0008006" key="3">
    <source>
        <dbReference type="Google" id="ProtNLM"/>
    </source>
</evidence>
<comment type="caution">
    <text evidence="2">The sequence shown here is derived from an EMBL/GenBank/DDBJ whole genome shotgun (WGS) entry which is preliminary data.</text>
</comment>
<feature type="region of interest" description="Disordered" evidence="1">
    <location>
        <begin position="396"/>
        <end position="424"/>
    </location>
</feature>
<dbReference type="SUPFAM" id="SSF56935">
    <property type="entry name" value="Porins"/>
    <property type="match status" value="1"/>
</dbReference>
<name>A0A1J5SFS0_9ZZZZ</name>
<gene>
    <name evidence="2" type="ORF">GALL_189670</name>
</gene>
<reference evidence="2" key="1">
    <citation type="submission" date="2016-10" db="EMBL/GenBank/DDBJ databases">
        <title>Sequence of Gallionella enrichment culture.</title>
        <authorList>
            <person name="Poehlein A."/>
            <person name="Muehling M."/>
            <person name="Daniel R."/>
        </authorList>
    </citation>
    <scope>NUCLEOTIDE SEQUENCE</scope>
</reference>
<protein>
    <recommendedName>
        <fullName evidence="3">MtrB/PioB family decaheme-associated outer membrane protein</fullName>
    </recommendedName>
</protein>
<dbReference type="InterPro" id="IPR020016">
    <property type="entry name" value="Decahaem-assoc_OM_MtrB/PioB"/>
</dbReference>
<dbReference type="AlphaFoldDB" id="A0A1J5SFS0"/>
<evidence type="ECO:0000256" key="1">
    <source>
        <dbReference type="SAM" id="MobiDB-lite"/>
    </source>
</evidence>